<evidence type="ECO:0000313" key="2">
    <source>
        <dbReference type="EMBL" id="CAI9099097.1"/>
    </source>
</evidence>
<keyword evidence="3" id="KW-1185">Reference proteome</keyword>
<organism evidence="2 3">
    <name type="scientific">Oldenlandia corymbosa var. corymbosa</name>
    <dbReference type="NCBI Taxonomy" id="529605"/>
    <lineage>
        <taxon>Eukaryota</taxon>
        <taxon>Viridiplantae</taxon>
        <taxon>Streptophyta</taxon>
        <taxon>Embryophyta</taxon>
        <taxon>Tracheophyta</taxon>
        <taxon>Spermatophyta</taxon>
        <taxon>Magnoliopsida</taxon>
        <taxon>eudicotyledons</taxon>
        <taxon>Gunneridae</taxon>
        <taxon>Pentapetalae</taxon>
        <taxon>asterids</taxon>
        <taxon>lamiids</taxon>
        <taxon>Gentianales</taxon>
        <taxon>Rubiaceae</taxon>
        <taxon>Rubioideae</taxon>
        <taxon>Spermacoceae</taxon>
        <taxon>Hedyotis-Oldenlandia complex</taxon>
        <taxon>Oldenlandia</taxon>
    </lineage>
</organism>
<evidence type="ECO:0000256" key="1">
    <source>
        <dbReference type="SAM" id="SignalP"/>
    </source>
</evidence>
<reference evidence="2" key="1">
    <citation type="submission" date="2023-03" db="EMBL/GenBank/DDBJ databases">
        <authorList>
            <person name="Julca I."/>
        </authorList>
    </citation>
    <scope>NUCLEOTIDE SEQUENCE</scope>
</reference>
<dbReference type="AlphaFoldDB" id="A0AAV1CUG3"/>
<gene>
    <name evidence="2" type="ORF">OLC1_LOCUS9179</name>
</gene>
<feature type="chain" id="PRO_5043426819" evidence="1">
    <location>
        <begin position="22"/>
        <end position="107"/>
    </location>
</feature>
<keyword evidence="1" id="KW-0732">Signal</keyword>
<dbReference type="EMBL" id="OX459120">
    <property type="protein sequence ID" value="CAI9099097.1"/>
    <property type="molecule type" value="Genomic_DNA"/>
</dbReference>
<protein>
    <submittedName>
        <fullName evidence="2">OLC1v1035869C1</fullName>
    </submittedName>
</protein>
<dbReference type="Proteomes" id="UP001161247">
    <property type="component" value="Chromosome 3"/>
</dbReference>
<accession>A0AAV1CUG3</accession>
<sequence length="107" mass="11763">MTRMKLVLTVLLICSLQSMESQPTFCSHKLFARLVLIQEEARNLMGGILDEGNGPSFKNHLNGVAGKGNVSGINSFVLAFFLRLAKGIKNERVSTSPLTEIQTKERA</sequence>
<feature type="signal peptide" evidence="1">
    <location>
        <begin position="1"/>
        <end position="21"/>
    </location>
</feature>
<name>A0AAV1CUG3_OLDCO</name>
<evidence type="ECO:0000313" key="3">
    <source>
        <dbReference type="Proteomes" id="UP001161247"/>
    </source>
</evidence>
<proteinExistence type="predicted"/>